<evidence type="ECO:0000259" key="9">
    <source>
        <dbReference type="PROSITE" id="PS50102"/>
    </source>
</evidence>
<accession>A0A376B6G3</accession>
<reference evidence="11" key="1">
    <citation type="submission" date="2018-06" db="EMBL/GenBank/DDBJ databases">
        <authorList>
            <person name="Guldener U."/>
        </authorList>
    </citation>
    <scope>NUCLEOTIDE SEQUENCE [LARGE SCALE GENOMIC DNA]</scope>
    <source>
        <strain evidence="11">UTAD17</strain>
    </source>
</reference>
<feature type="compositionally biased region" description="Basic residues" evidence="8">
    <location>
        <begin position="472"/>
        <end position="486"/>
    </location>
</feature>
<evidence type="ECO:0000256" key="3">
    <source>
        <dbReference type="ARBA" id="ARBA00007077"/>
    </source>
</evidence>
<dbReference type="Proteomes" id="UP000262825">
    <property type="component" value="Unassembled WGS sequence"/>
</dbReference>
<evidence type="ECO:0000256" key="1">
    <source>
        <dbReference type="ARBA" id="ARBA00002475"/>
    </source>
</evidence>
<comment type="similarity">
    <text evidence="3">Belongs to the RRM RBM34 family.</text>
</comment>
<dbReference type="GO" id="GO:0000463">
    <property type="term" value="P:maturation of LSU-rRNA from tricistronic rRNA transcript (SSU-rRNA, 5.8S rRNA, LSU-rRNA)"/>
    <property type="evidence" value="ECO:0007669"/>
    <property type="project" value="TreeGrafter"/>
</dbReference>
<dbReference type="PROSITE" id="PS50102">
    <property type="entry name" value="RRM"/>
    <property type="match status" value="1"/>
</dbReference>
<feature type="compositionally biased region" description="Acidic residues" evidence="8">
    <location>
        <begin position="82"/>
        <end position="92"/>
    </location>
</feature>
<protein>
    <recommendedName>
        <fullName evidence="4">Nucleolar protein 12</fullName>
    </recommendedName>
</protein>
<evidence type="ECO:0000256" key="6">
    <source>
        <dbReference type="ARBA" id="ARBA00023242"/>
    </source>
</evidence>
<feature type="region of interest" description="Disordered" evidence="8">
    <location>
        <begin position="120"/>
        <end position="157"/>
    </location>
</feature>
<evidence type="ECO:0000313" key="11">
    <source>
        <dbReference type="Proteomes" id="UP000262825"/>
    </source>
</evidence>
<keyword evidence="5 7" id="KW-0694">RNA-binding</keyword>
<comment type="subcellular location">
    <subcellularLocation>
        <location evidence="2">Nucleus</location>
        <location evidence="2">Nucleolus</location>
    </subcellularLocation>
</comment>
<dbReference type="GO" id="GO:0019843">
    <property type="term" value="F:rRNA binding"/>
    <property type="evidence" value="ECO:0007669"/>
    <property type="project" value="TreeGrafter"/>
</dbReference>
<proteinExistence type="inferred from homology"/>
<evidence type="ECO:0000256" key="2">
    <source>
        <dbReference type="ARBA" id="ARBA00004604"/>
    </source>
</evidence>
<keyword evidence="11" id="KW-1185">Reference proteome</keyword>
<dbReference type="GO" id="GO:0005730">
    <property type="term" value="C:nucleolus"/>
    <property type="evidence" value="ECO:0007669"/>
    <property type="project" value="UniProtKB-SubCell"/>
</dbReference>
<dbReference type="InterPro" id="IPR000504">
    <property type="entry name" value="RRM_dom"/>
</dbReference>
<dbReference type="SUPFAM" id="SSF54928">
    <property type="entry name" value="RNA-binding domain, RBD"/>
    <property type="match status" value="1"/>
</dbReference>
<dbReference type="InterPro" id="IPR035979">
    <property type="entry name" value="RBD_domain_sf"/>
</dbReference>
<feature type="compositionally biased region" description="Basic and acidic residues" evidence="8">
    <location>
        <begin position="42"/>
        <end position="57"/>
    </location>
</feature>
<sequence>MSAIKELFGTTTANVDSQKNKNQNISKLFSANLISTNELMDKISKEKKQQPTIKIDEQLNENDDNEESKEDEAESGEIKNPEEEEKEEEEEIKENIQKKKKKKLSDENDNLEGEYIAKLMKNNTDLTETDNTEKEGKESDQEKSEKETESSVSTIDPVTEKTKRIDLKEKELEKAERTLFVGNIPISILKDKKLEKKFKKFFSNFEFLNTNEGDVLEANDTDNATKYKIESFRFRSVALNEPLPRKVAISQLKLDEKRDSVNSYIVYNSPKIIGPLCKYLNGSVFENHHLRVDSVSHPTTHDKKRSVFVGNLDFEEVEESLWKHFGATNHNSKPLNIEYVRIIRDPKTNMGKGFAYVQFKDTNDVSKALLLNGKPISSTVASKPRVLRISRCKNMDKKGKRQQNTNDIANKKLNNQQRSKLGRAKKILGKSDKATAGGITIEGERSVKGKGTPGSILGKRKRKPRSKDGRAAKRSLAYKKKLNSQE</sequence>
<feature type="domain" description="RRM" evidence="9">
    <location>
        <begin position="305"/>
        <end position="394"/>
    </location>
</feature>
<feature type="region of interest" description="Disordered" evidence="8">
    <location>
        <begin position="42"/>
        <end position="105"/>
    </location>
</feature>
<dbReference type="EMBL" id="UFAJ01000186">
    <property type="protein sequence ID" value="SSD59690.1"/>
    <property type="molecule type" value="Genomic_DNA"/>
</dbReference>
<dbReference type="InterPro" id="IPR012677">
    <property type="entry name" value="Nucleotide-bd_a/b_plait_sf"/>
</dbReference>
<evidence type="ECO:0000256" key="7">
    <source>
        <dbReference type="PROSITE-ProRule" id="PRU00176"/>
    </source>
</evidence>
<dbReference type="PANTHER" id="PTHR23236">
    <property type="entry name" value="EUKARYOTIC TRANSLATION INITIATION FACTOR 4B/4H"/>
    <property type="match status" value="1"/>
</dbReference>
<evidence type="ECO:0000256" key="4">
    <source>
        <dbReference type="ARBA" id="ARBA00015520"/>
    </source>
</evidence>
<feature type="compositionally biased region" description="Basic and acidic residues" evidence="8">
    <location>
        <begin position="131"/>
        <end position="149"/>
    </location>
</feature>
<organism evidence="10 11">
    <name type="scientific">Saccharomycodes ludwigii</name>
    <dbReference type="NCBI Taxonomy" id="36035"/>
    <lineage>
        <taxon>Eukaryota</taxon>
        <taxon>Fungi</taxon>
        <taxon>Dikarya</taxon>
        <taxon>Ascomycota</taxon>
        <taxon>Saccharomycotina</taxon>
        <taxon>Saccharomycetes</taxon>
        <taxon>Saccharomycodales</taxon>
        <taxon>Saccharomycodaceae</taxon>
        <taxon>Saccharomycodes</taxon>
    </lineage>
</organism>
<dbReference type="VEuPathDB" id="FungiDB:SCODWIG_01451"/>
<keyword evidence="6" id="KW-0539">Nucleus</keyword>
<evidence type="ECO:0000313" key="10">
    <source>
        <dbReference type="EMBL" id="SSD59690.1"/>
    </source>
</evidence>
<evidence type="ECO:0000256" key="5">
    <source>
        <dbReference type="ARBA" id="ARBA00022884"/>
    </source>
</evidence>
<dbReference type="Gene3D" id="3.30.70.330">
    <property type="match status" value="2"/>
</dbReference>
<feature type="compositionally biased region" description="Polar residues" evidence="8">
    <location>
        <begin position="402"/>
        <end position="419"/>
    </location>
</feature>
<dbReference type="PANTHER" id="PTHR23236:SF25">
    <property type="entry name" value="RNA-BINDING PROTEIN 34"/>
    <property type="match status" value="1"/>
</dbReference>
<dbReference type="Pfam" id="PF00076">
    <property type="entry name" value="RRM_1"/>
    <property type="match status" value="1"/>
</dbReference>
<comment type="function">
    <text evidence="1">Involved in pre-25S rRNA processing.</text>
</comment>
<gene>
    <name evidence="10" type="ORF">SCODWIG_01451</name>
</gene>
<feature type="compositionally biased region" description="Acidic residues" evidence="8">
    <location>
        <begin position="58"/>
        <end position="75"/>
    </location>
</feature>
<dbReference type="AlphaFoldDB" id="A0A376B6G3"/>
<dbReference type="SMART" id="SM00360">
    <property type="entry name" value="RRM"/>
    <property type="match status" value="1"/>
</dbReference>
<evidence type="ECO:0000256" key="8">
    <source>
        <dbReference type="SAM" id="MobiDB-lite"/>
    </source>
</evidence>
<name>A0A376B6G3_9ASCO</name>
<feature type="region of interest" description="Disordered" evidence="8">
    <location>
        <begin position="395"/>
        <end position="486"/>
    </location>
</feature>